<evidence type="ECO:0000256" key="2">
    <source>
        <dbReference type="ARBA" id="ARBA00022448"/>
    </source>
</evidence>
<feature type="domain" description="Solute-binding protein family 5" evidence="5">
    <location>
        <begin position="105"/>
        <end position="488"/>
    </location>
</feature>
<name>A0A1G2K802_9BACT</name>
<evidence type="ECO:0000313" key="6">
    <source>
        <dbReference type="EMBL" id="OGZ95495.1"/>
    </source>
</evidence>
<dbReference type="InterPro" id="IPR000914">
    <property type="entry name" value="SBP_5_dom"/>
</dbReference>
<dbReference type="GO" id="GO:1904680">
    <property type="term" value="F:peptide transmembrane transporter activity"/>
    <property type="evidence" value="ECO:0007669"/>
    <property type="project" value="TreeGrafter"/>
</dbReference>
<feature type="transmembrane region" description="Helical" evidence="4">
    <location>
        <begin position="30"/>
        <end position="50"/>
    </location>
</feature>
<keyword evidence="3" id="KW-0732">Signal</keyword>
<evidence type="ECO:0000313" key="7">
    <source>
        <dbReference type="Proteomes" id="UP000178574"/>
    </source>
</evidence>
<comment type="similarity">
    <text evidence="1">Belongs to the bacterial solute-binding protein 5 family.</text>
</comment>
<protein>
    <recommendedName>
        <fullName evidence="5">Solute-binding protein family 5 domain-containing protein</fullName>
    </recommendedName>
</protein>
<keyword evidence="4" id="KW-1133">Transmembrane helix</keyword>
<proteinExistence type="inferred from homology"/>
<dbReference type="EMBL" id="MHQD01000032">
    <property type="protein sequence ID" value="OGZ95495.1"/>
    <property type="molecule type" value="Genomic_DNA"/>
</dbReference>
<dbReference type="CDD" id="cd08513">
    <property type="entry name" value="PBP2_thermophilic_Hb8_like"/>
    <property type="match status" value="1"/>
</dbReference>
<evidence type="ECO:0000259" key="5">
    <source>
        <dbReference type="Pfam" id="PF00496"/>
    </source>
</evidence>
<dbReference type="PANTHER" id="PTHR30290:SF9">
    <property type="entry name" value="OLIGOPEPTIDE-BINDING PROTEIN APPA"/>
    <property type="match status" value="1"/>
</dbReference>
<gene>
    <name evidence="6" type="ORF">A2847_00545</name>
</gene>
<dbReference type="GO" id="GO:0043190">
    <property type="term" value="C:ATP-binding cassette (ABC) transporter complex"/>
    <property type="evidence" value="ECO:0007669"/>
    <property type="project" value="InterPro"/>
</dbReference>
<accession>A0A1G2K802</accession>
<dbReference type="Pfam" id="PF00496">
    <property type="entry name" value="SBP_bac_5"/>
    <property type="match status" value="1"/>
</dbReference>
<evidence type="ECO:0000256" key="3">
    <source>
        <dbReference type="ARBA" id="ARBA00022729"/>
    </source>
</evidence>
<dbReference type="PANTHER" id="PTHR30290">
    <property type="entry name" value="PERIPLASMIC BINDING COMPONENT OF ABC TRANSPORTER"/>
    <property type="match status" value="1"/>
</dbReference>
<dbReference type="GO" id="GO:0015833">
    <property type="term" value="P:peptide transport"/>
    <property type="evidence" value="ECO:0007669"/>
    <property type="project" value="TreeGrafter"/>
</dbReference>
<dbReference type="Gene3D" id="3.10.105.10">
    <property type="entry name" value="Dipeptide-binding Protein, Domain 3"/>
    <property type="match status" value="1"/>
</dbReference>
<keyword evidence="4" id="KW-0812">Transmembrane</keyword>
<reference evidence="6 7" key="1">
    <citation type="journal article" date="2016" name="Nat. Commun.">
        <title>Thousands of microbial genomes shed light on interconnected biogeochemical processes in an aquifer system.</title>
        <authorList>
            <person name="Anantharaman K."/>
            <person name="Brown C.T."/>
            <person name="Hug L.A."/>
            <person name="Sharon I."/>
            <person name="Castelle C.J."/>
            <person name="Probst A.J."/>
            <person name="Thomas B.C."/>
            <person name="Singh A."/>
            <person name="Wilkins M.J."/>
            <person name="Karaoz U."/>
            <person name="Brodie E.L."/>
            <person name="Williams K.H."/>
            <person name="Hubbard S.S."/>
            <person name="Banfield J.F."/>
        </authorList>
    </citation>
    <scope>NUCLEOTIDE SEQUENCE [LARGE SCALE GENOMIC DNA]</scope>
</reference>
<dbReference type="PIRSF" id="PIRSF002741">
    <property type="entry name" value="MppA"/>
    <property type="match status" value="1"/>
</dbReference>
<dbReference type="Gene3D" id="3.90.76.10">
    <property type="entry name" value="Dipeptide-binding Protein, Domain 1"/>
    <property type="match status" value="1"/>
</dbReference>
<dbReference type="SUPFAM" id="SSF53850">
    <property type="entry name" value="Periplasmic binding protein-like II"/>
    <property type="match status" value="1"/>
</dbReference>
<sequence length="582" mass="67677">MPDAVGYRWLRLHKLLHIPRFLDPRDQRRVYLVFIACILFGVSFFARVYIRLTLPVPALGGAYHEGLLKTPRAINPVYASTNDTDRDFAKLVFSRILTYDGNGNIVLDLAKQYEMSADGKTYMVTLRENAYWHDGKKVTAEDVLFTISMIQNPSYKSPFIANWQGVEIKKIDEYTVQFTLRTPYVPFLENLTVGILPRHIWKDVRPEQALLHEQNLQPIGSGPYRFDRFIKNDDGTISEYRFAWNPDYYREGPYIRRLTFTFYDSFEMLLTDWRKGKIDGMSPISKNIENELNENRHSLFSIETPRVFGIFFNQSKNDALRDKRIREAIARAISRDAITDYILGEATSKSTPFPRFGETEPRGDTPTSTIVYDPGKARTLLAEAGYKDENGDGILERKEKKKSGNKTIESETPLSFVLTTSDWPDLLRAAEKIQRDLAAVGIDIQINTVSLSELDTSVIRPRDFEILLFGHAYGYEPDPFLFWHTSQGKDPGLNIVRYSDKTSDRLLEEIRTLPDRGERERRLRELEKRIMQELPMLPIFSEEYLYILPRRIKGIDPKIISLQSDRFNEVNRWYIDTKRIFK</sequence>
<dbReference type="Gene3D" id="3.40.190.10">
    <property type="entry name" value="Periplasmic binding protein-like II"/>
    <property type="match status" value="1"/>
</dbReference>
<dbReference type="Proteomes" id="UP000178574">
    <property type="component" value="Unassembled WGS sequence"/>
</dbReference>
<evidence type="ECO:0000256" key="4">
    <source>
        <dbReference type="SAM" id="Phobius"/>
    </source>
</evidence>
<dbReference type="AlphaFoldDB" id="A0A1G2K802"/>
<organism evidence="6 7">
    <name type="scientific">Candidatus Sungbacteria bacterium RIFCSPHIGHO2_01_FULL_50_25</name>
    <dbReference type="NCBI Taxonomy" id="1802265"/>
    <lineage>
        <taxon>Bacteria</taxon>
        <taxon>Candidatus Sungiibacteriota</taxon>
    </lineage>
</organism>
<keyword evidence="4" id="KW-0472">Membrane</keyword>
<comment type="caution">
    <text evidence="6">The sequence shown here is derived from an EMBL/GenBank/DDBJ whole genome shotgun (WGS) entry which is preliminary data.</text>
</comment>
<evidence type="ECO:0000256" key="1">
    <source>
        <dbReference type="ARBA" id="ARBA00005695"/>
    </source>
</evidence>
<keyword evidence="2" id="KW-0813">Transport</keyword>
<dbReference type="InterPro" id="IPR030678">
    <property type="entry name" value="Peptide/Ni-bd"/>
</dbReference>
<dbReference type="GO" id="GO:0042597">
    <property type="term" value="C:periplasmic space"/>
    <property type="evidence" value="ECO:0007669"/>
    <property type="project" value="UniProtKB-ARBA"/>
</dbReference>
<dbReference type="InterPro" id="IPR039424">
    <property type="entry name" value="SBP_5"/>
</dbReference>